<sequence>MRSHLPGSIENGLLRTLTVGWLPWEHFRCDTNCKTDPENCISQTLKGFQVALNPLLITSADDILTSKI</sequence>
<organism evidence="3 4">
    <name type="scientific">Alligator mississippiensis</name>
    <name type="common">American alligator</name>
    <dbReference type="NCBI Taxonomy" id="8496"/>
    <lineage>
        <taxon>Eukaryota</taxon>
        <taxon>Metazoa</taxon>
        <taxon>Chordata</taxon>
        <taxon>Craniata</taxon>
        <taxon>Vertebrata</taxon>
        <taxon>Euteleostomi</taxon>
        <taxon>Archelosauria</taxon>
        <taxon>Archosauria</taxon>
        <taxon>Crocodylia</taxon>
        <taxon>Alligatoridae</taxon>
        <taxon>Alligatorinae</taxon>
        <taxon>Alligator</taxon>
    </lineage>
</organism>
<protein>
    <submittedName>
        <fullName evidence="3">Uncharacterized protein</fullName>
    </submittedName>
</protein>
<evidence type="ECO:0000313" key="3">
    <source>
        <dbReference type="EMBL" id="KYO30529.1"/>
    </source>
</evidence>
<reference evidence="3 4" key="1">
    <citation type="journal article" date="2012" name="Genome Biol.">
        <title>Sequencing three crocodilian genomes to illuminate the evolution of archosaurs and amniotes.</title>
        <authorList>
            <person name="St John J.A."/>
            <person name="Braun E.L."/>
            <person name="Isberg S.R."/>
            <person name="Miles L.G."/>
            <person name="Chong A.Y."/>
            <person name="Gongora J."/>
            <person name="Dalzell P."/>
            <person name="Moran C."/>
            <person name="Bed'hom B."/>
            <person name="Abzhanov A."/>
            <person name="Burgess S.C."/>
            <person name="Cooksey A.M."/>
            <person name="Castoe T.A."/>
            <person name="Crawford N.G."/>
            <person name="Densmore L.D."/>
            <person name="Drew J.C."/>
            <person name="Edwards S.V."/>
            <person name="Faircloth B.C."/>
            <person name="Fujita M.K."/>
            <person name="Greenwold M.J."/>
            <person name="Hoffmann F.G."/>
            <person name="Howard J.M."/>
            <person name="Iguchi T."/>
            <person name="Janes D.E."/>
            <person name="Khan S.Y."/>
            <person name="Kohno S."/>
            <person name="de Koning A.J."/>
            <person name="Lance S.L."/>
            <person name="McCarthy F.M."/>
            <person name="McCormack J.E."/>
            <person name="Merchant M.E."/>
            <person name="Peterson D.G."/>
            <person name="Pollock D.D."/>
            <person name="Pourmand N."/>
            <person name="Raney B.J."/>
            <person name="Roessler K.A."/>
            <person name="Sanford J.R."/>
            <person name="Sawyer R.H."/>
            <person name="Schmidt C.J."/>
            <person name="Triplett E.W."/>
            <person name="Tuberville T.D."/>
            <person name="Venegas-Anaya M."/>
            <person name="Howard J.T."/>
            <person name="Jarvis E.D."/>
            <person name="Guillette L.J.Jr."/>
            <person name="Glenn T.C."/>
            <person name="Green R.E."/>
            <person name="Ray D.A."/>
        </authorList>
    </citation>
    <scope>NUCLEOTIDE SEQUENCE [LARGE SCALE GENOMIC DNA]</scope>
    <source>
        <strain evidence="3">KSC_2009_1</strain>
    </source>
</reference>
<evidence type="ECO:0000256" key="2">
    <source>
        <dbReference type="ARBA" id="ARBA00023295"/>
    </source>
</evidence>
<keyword evidence="1" id="KW-0378">Hydrolase</keyword>
<accession>A0A151N1J8</accession>
<evidence type="ECO:0000256" key="1">
    <source>
        <dbReference type="ARBA" id="ARBA00022801"/>
    </source>
</evidence>
<dbReference type="EMBL" id="AKHW03004154">
    <property type="protein sequence ID" value="KYO30529.1"/>
    <property type="molecule type" value="Genomic_DNA"/>
</dbReference>
<dbReference type="InterPro" id="IPR002241">
    <property type="entry name" value="Glyco_hydro_27"/>
</dbReference>
<dbReference type="Proteomes" id="UP000050525">
    <property type="component" value="Unassembled WGS sequence"/>
</dbReference>
<dbReference type="STRING" id="8496.A0A151N1J8"/>
<keyword evidence="2" id="KW-0326">Glycosidase</keyword>
<gene>
    <name evidence="3" type="ORF">Y1Q_0008184</name>
</gene>
<dbReference type="AlphaFoldDB" id="A0A151N1J8"/>
<proteinExistence type="predicted"/>
<evidence type="ECO:0000313" key="4">
    <source>
        <dbReference type="Proteomes" id="UP000050525"/>
    </source>
</evidence>
<keyword evidence="4" id="KW-1185">Reference proteome</keyword>
<dbReference type="Pfam" id="PF16499">
    <property type="entry name" value="Melibiase_2"/>
    <property type="match status" value="1"/>
</dbReference>
<name>A0A151N1J8_ALLMI</name>
<dbReference type="GO" id="GO:0004553">
    <property type="term" value="F:hydrolase activity, hydrolyzing O-glycosyl compounds"/>
    <property type="evidence" value="ECO:0007669"/>
    <property type="project" value="InterPro"/>
</dbReference>
<dbReference type="GO" id="GO:0005975">
    <property type="term" value="P:carbohydrate metabolic process"/>
    <property type="evidence" value="ECO:0007669"/>
    <property type="project" value="InterPro"/>
</dbReference>
<comment type="caution">
    <text evidence="3">The sequence shown here is derived from an EMBL/GenBank/DDBJ whole genome shotgun (WGS) entry which is preliminary data.</text>
</comment>